<comment type="caution">
    <text evidence="3">The sequence shown here is derived from an EMBL/GenBank/DDBJ whole genome shotgun (WGS) entry which is preliminary data.</text>
</comment>
<reference evidence="3 4" key="1">
    <citation type="submission" date="2020-02" db="EMBL/GenBank/DDBJ databases">
        <title>Characterization of phylogenetic diversity of novel bifidobacterial species isolated in Czech ZOOs.</title>
        <authorList>
            <person name="Lugli G.A."/>
            <person name="Vera N.B."/>
            <person name="Ventura M."/>
        </authorList>
    </citation>
    <scope>NUCLEOTIDE SEQUENCE [LARGE SCALE GENOMIC DNA]</scope>
    <source>
        <strain evidence="3 4">DSM 109957</strain>
    </source>
</reference>
<feature type="transmembrane region" description="Helical" evidence="2">
    <location>
        <begin position="160"/>
        <end position="182"/>
    </location>
</feature>
<keyword evidence="2" id="KW-1133">Transmembrane helix</keyword>
<evidence type="ECO:0008006" key="5">
    <source>
        <dbReference type="Google" id="ProtNLM"/>
    </source>
</evidence>
<evidence type="ECO:0000313" key="4">
    <source>
        <dbReference type="Proteomes" id="UP000532194"/>
    </source>
</evidence>
<keyword evidence="4" id="KW-1185">Reference proteome</keyword>
<gene>
    <name evidence="3" type="ORF">G1C95_0771</name>
</gene>
<dbReference type="EMBL" id="JAAIII010000002">
    <property type="protein sequence ID" value="NMM93586.1"/>
    <property type="molecule type" value="Genomic_DNA"/>
</dbReference>
<evidence type="ECO:0000256" key="1">
    <source>
        <dbReference type="SAM" id="MobiDB-lite"/>
    </source>
</evidence>
<keyword evidence="2" id="KW-0472">Membrane</keyword>
<protein>
    <recommendedName>
        <fullName evidence="5">DUF4190 domain-containing protein</fullName>
    </recommendedName>
</protein>
<feature type="compositionally biased region" description="Polar residues" evidence="1">
    <location>
        <begin position="1"/>
        <end position="13"/>
    </location>
</feature>
<feature type="compositionally biased region" description="Polar residues" evidence="1">
    <location>
        <begin position="86"/>
        <end position="95"/>
    </location>
</feature>
<keyword evidence="2" id="KW-0812">Transmembrane</keyword>
<proteinExistence type="predicted"/>
<name>A0A7Y0HS37_9BIFI</name>
<dbReference type="RefSeq" id="WP_169171644.1">
    <property type="nucleotide sequence ID" value="NZ_JAAIII010000002.1"/>
</dbReference>
<accession>A0A7Y0HS37</accession>
<feature type="transmembrane region" description="Helical" evidence="2">
    <location>
        <begin position="123"/>
        <end position="148"/>
    </location>
</feature>
<evidence type="ECO:0000313" key="3">
    <source>
        <dbReference type="EMBL" id="NMM93586.1"/>
    </source>
</evidence>
<feature type="compositionally biased region" description="Low complexity" evidence="1">
    <location>
        <begin position="48"/>
        <end position="85"/>
    </location>
</feature>
<dbReference type="AlphaFoldDB" id="A0A7Y0HS37"/>
<dbReference type="Proteomes" id="UP000532194">
    <property type="component" value="Unassembled WGS sequence"/>
</dbReference>
<evidence type="ECO:0000256" key="2">
    <source>
        <dbReference type="SAM" id="Phobius"/>
    </source>
</evidence>
<feature type="region of interest" description="Disordered" evidence="1">
    <location>
        <begin position="1"/>
        <end position="95"/>
    </location>
</feature>
<sequence>MSEPNVSQPNSQPEYGRYQQPEYGAMAGQFGPNYNPYVYGAPEAPKTAQTQQSQGAAGQYAQQGQQNPYGQQYQQAPQQGAFAGQNRPNDYTGQQRQGWRPGYLNGINLDDPNQNPLYGHWDLYAIISLVLALFFPVPVISALMGAMAMWRCRTFHMKGFVLGLIAVIVNVLYTIAVVWMLINGVDMFTLYQQMLSELQGGGGSNGDGTITA</sequence>
<organism evidence="3 4">
    <name type="scientific">Bifidobacterium oedipodis</name>
    <dbReference type="NCBI Taxonomy" id="2675322"/>
    <lineage>
        <taxon>Bacteria</taxon>
        <taxon>Bacillati</taxon>
        <taxon>Actinomycetota</taxon>
        <taxon>Actinomycetes</taxon>
        <taxon>Bifidobacteriales</taxon>
        <taxon>Bifidobacteriaceae</taxon>
        <taxon>Bifidobacterium</taxon>
    </lineage>
</organism>